<dbReference type="Proteomes" id="UP001595799">
    <property type="component" value="Unassembled WGS sequence"/>
</dbReference>
<keyword evidence="2" id="KW-1185">Reference proteome</keyword>
<evidence type="ECO:0000313" key="2">
    <source>
        <dbReference type="Proteomes" id="UP001595799"/>
    </source>
</evidence>
<gene>
    <name evidence="1" type="ORF">ACFOW6_11900</name>
</gene>
<evidence type="ECO:0000313" key="1">
    <source>
        <dbReference type="EMBL" id="MFC4352243.1"/>
    </source>
</evidence>
<name>A0ABV8UP38_9PROT</name>
<proteinExistence type="predicted"/>
<dbReference type="Gene3D" id="1.10.357.10">
    <property type="entry name" value="Tetracycline Repressor, domain 2"/>
    <property type="match status" value="1"/>
</dbReference>
<comment type="caution">
    <text evidence="1">The sequence shown here is derived from an EMBL/GenBank/DDBJ whole genome shotgun (WGS) entry which is preliminary data.</text>
</comment>
<reference evidence="2" key="1">
    <citation type="journal article" date="2019" name="Int. J. Syst. Evol. Microbiol.">
        <title>The Global Catalogue of Microorganisms (GCM) 10K type strain sequencing project: providing services to taxonomists for standard genome sequencing and annotation.</title>
        <authorList>
            <consortium name="The Broad Institute Genomics Platform"/>
            <consortium name="The Broad Institute Genome Sequencing Center for Infectious Disease"/>
            <person name="Wu L."/>
            <person name="Ma J."/>
        </authorList>
    </citation>
    <scope>NUCLEOTIDE SEQUENCE [LARGE SCALE GENOMIC DNA]</scope>
    <source>
        <strain evidence="2">CECT 8472</strain>
    </source>
</reference>
<sequence length="110" mass="12430">MENETGLERTRAALAAFFAYYRRTEHMWHVSFRDVEAVPALQKPMNQVQQSQYDIGEDLLRHFEVSDGRCAALAATLHHALAFSTWSSLKSHDLGDEAMEEPPASGARRP</sequence>
<dbReference type="EMBL" id="JBHSCW010000006">
    <property type="protein sequence ID" value="MFC4352243.1"/>
    <property type="molecule type" value="Genomic_DNA"/>
</dbReference>
<dbReference type="RefSeq" id="WP_382422590.1">
    <property type="nucleotide sequence ID" value="NZ_JBHSCW010000006.1"/>
</dbReference>
<protein>
    <submittedName>
        <fullName evidence="1">Uncharacterized protein</fullName>
    </submittedName>
</protein>
<accession>A0ABV8UP38</accession>
<organism evidence="1 2">
    <name type="scientific">Fodinicurvata halophila</name>
    <dbReference type="NCBI Taxonomy" id="1419723"/>
    <lineage>
        <taxon>Bacteria</taxon>
        <taxon>Pseudomonadati</taxon>
        <taxon>Pseudomonadota</taxon>
        <taxon>Alphaproteobacteria</taxon>
        <taxon>Rhodospirillales</taxon>
        <taxon>Rhodovibrionaceae</taxon>
        <taxon>Fodinicurvata</taxon>
    </lineage>
</organism>